<reference evidence="3 4" key="1">
    <citation type="submission" date="2023-12" db="EMBL/GenBank/DDBJ databases">
        <title>Whole genome sequencing of Paenibacillus phoenicis isolated from the Phoenix Mars Lander spacecraft assembly facility.</title>
        <authorList>
            <person name="Garcia A."/>
            <person name="Venkateswaran K."/>
        </authorList>
    </citation>
    <scope>NUCLEOTIDE SEQUENCE [LARGE SCALE GENOMIC DNA]</scope>
    <source>
        <strain evidence="3 4">3PO2SA</strain>
    </source>
</reference>
<comment type="caution">
    <text evidence="3">The sequence shown here is derived from an EMBL/GenBank/DDBJ whole genome shotgun (WGS) entry which is preliminary data.</text>
</comment>
<protein>
    <submittedName>
        <fullName evidence="3">SHOCT domain-containing protein</fullName>
    </submittedName>
</protein>
<feature type="domain" description="SHOCT" evidence="2">
    <location>
        <begin position="47"/>
        <end position="72"/>
    </location>
</feature>
<feature type="transmembrane region" description="Helical" evidence="1">
    <location>
        <begin position="6"/>
        <end position="33"/>
    </location>
</feature>
<evidence type="ECO:0000256" key="1">
    <source>
        <dbReference type="SAM" id="Phobius"/>
    </source>
</evidence>
<organism evidence="3 4">
    <name type="scientific">Paenibacillus phoenicis</name>
    <dbReference type="NCBI Taxonomy" id="554117"/>
    <lineage>
        <taxon>Bacteria</taxon>
        <taxon>Bacillati</taxon>
        <taxon>Bacillota</taxon>
        <taxon>Bacilli</taxon>
        <taxon>Bacillales</taxon>
        <taxon>Paenibacillaceae</taxon>
        <taxon>Paenibacillus</taxon>
    </lineage>
</organism>
<keyword evidence="1" id="KW-0812">Transmembrane</keyword>
<dbReference type="EMBL" id="JAYERP010000001">
    <property type="protein sequence ID" value="MEA3570684.1"/>
    <property type="molecule type" value="Genomic_DNA"/>
</dbReference>
<proteinExistence type="predicted"/>
<keyword evidence="1" id="KW-0472">Membrane</keyword>
<evidence type="ECO:0000313" key="4">
    <source>
        <dbReference type="Proteomes" id="UP001292216"/>
    </source>
</evidence>
<keyword evidence="1" id="KW-1133">Transmembrane helix</keyword>
<dbReference type="RefSeq" id="WP_240267642.1">
    <property type="nucleotide sequence ID" value="NZ_CBCSKM010000018.1"/>
</dbReference>
<evidence type="ECO:0000259" key="2">
    <source>
        <dbReference type="Pfam" id="PF09851"/>
    </source>
</evidence>
<evidence type="ECO:0000313" key="3">
    <source>
        <dbReference type="EMBL" id="MEA3570684.1"/>
    </source>
</evidence>
<dbReference type="Proteomes" id="UP001292216">
    <property type="component" value="Unassembled WGS sequence"/>
</dbReference>
<sequence length="80" mass="9278">MMMNGSVMVLMCTIMGIWLLILIIAVGATIYVVTRLLIRKYRVEDGPLKIVKERYAKGEINDEEFIHKRELLNNQGRNIK</sequence>
<accession>A0ABU5PL99</accession>
<dbReference type="InterPro" id="IPR018649">
    <property type="entry name" value="SHOCT"/>
</dbReference>
<gene>
    <name evidence="3" type="ORF">U9M73_11805</name>
</gene>
<keyword evidence="4" id="KW-1185">Reference proteome</keyword>
<name>A0ABU5PL99_9BACL</name>
<dbReference type="Pfam" id="PF09851">
    <property type="entry name" value="SHOCT"/>
    <property type="match status" value="1"/>
</dbReference>